<dbReference type="AlphaFoldDB" id="A0AAV3XBF9"/>
<dbReference type="Pfam" id="PF13407">
    <property type="entry name" value="Peripla_BP_4"/>
    <property type="match status" value="1"/>
</dbReference>
<keyword evidence="2" id="KW-0812">Transmembrane</keyword>
<dbReference type="SUPFAM" id="SSF141571">
    <property type="entry name" value="Pentapeptide repeat-like"/>
    <property type="match status" value="1"/>
</dbReference>
<accession>A0AAV3XBF9</accession>
<dbReference type="Proteomes" id="UP001050975">
    <property type="component" value="Unassembled WGS sequence"/>
</dbReference>
<dbReference type="Gene3D" id="3.40.50.2300">
    <property type="match status" value="2"/>
</dbReference>
<proteinExistence type="predicted"/>
<dbReference type="SUPFAM" id="SSF53822">
    <property type="entry name" value="Periplasmic binding protein-like I"/>
    <property type="match status" value="1"/>
</dbReference>
<dbReference type="PANTHER" id="PTHR14136:SF17">
    <property type="entry name" value="BTB_POZ DOMAIN-CONTAINING PROTEIN KCTD9"/>
    <property type="match status" value="1"/>
</dbReference>
<dbReference type="InterPro" id="IPR028082">
    <property type="entry name" value="Peripla_BP_I"/>
</dbReference>
<dbReference type="EMBL" id="BLAY01000060">
    <property type="protein sequence ID" value="GET39155.1"/>
    <property type="molecule type" value="Genomic_DNA"/>
</dbReference>
<evidence type="ECO:0000313" key="5">
    <source>
        <dbReference type="Proteomes" id="UP001050975"/>
    </source>
</evidence>
<keyword evidence="2" id="KW-0472">Membrane</keyword>
<evidence type="ECO:0000256" key="1">
    <source>
        <dbReference type="SAM" id="MobiDB-lite"/>
    </source>
</evidence>
<comment type="caution">
    <text evidence="4">The sequence shown here is derived from an EMBL/GenBank/DDBJ whole genome shotgun (WGS) entry which is preliminary data.</text>
</comment>
<dbReference type="InterPro" id="IPR051082">
    <property type="entry name" value="Pentapeptide-BTB/POZ_domain"/>
</dbReference>
<reference evidence="4" key="1">
    <citation type="submission" date="2019-10" db="EMBL/GenBank/DDBJ databases">
        <title>Draft genome sequece of Microseira wollei NIES-4236.</title>
        <authorList>
            <person name="Yamaguchi H."/>
            <person name="Suzuki S."/>
            <person name="Kawachi M."/>
        </authorList>
    </citation>
    <scope>NUCLEOTIDE SEQUENCE</scope>
    <source>
        <strain evidence="4">NIES-4236</strain>
    </source>
</reference>
<feature type="region of interest" description="Disordered" evidence="1">
    <location>
        <begin position="1"/>
        <end position="25"/>
    </location>
</feature>
<evidence type="ECO:0000313" key="4">
    <source>
        <dbReference type="EMBL" id="GET39155.1"/>
    </source>
</evidence>
<dbReference type="PANTHER" id="PTHR14136">
    <property type="entry name" value="BTB_POZ DOMAIN-CONTAINING PROTEIN KCTD9"/>
    <property type="match status" value="1"/>
</dbReference>
<dbReference type="InterPro" id="IPR001646">
    <property type="entry name" value="5peptide_repeat"/>
</dbReference>
<dbReference type="Pfam" id="PF00805">
    <property type="entry name" value="Pentapeptide"/>
    <property type="match status" value="2"/>
</dbReference>
<feature type="domain" description="Periplasmic binding protein" evidence="3">
    <location>
        <begin position="418"/>
        <end position="673"/>
    </location>
</feature>
<keyword evidence="2" id="KW-1133">Transmembrane helix</keyword>
<keyword evidence="5" id="KW-1185">Reference proteome</keyword>
<feature type="compositionally biased region" description="Basic and acidic residues" evidence="1">
    <location>
        <begin position="1"/>
        <end position="18"/>
    </location>
</feature>
<sequence>MIMGKEKTEDETETKVEATPEEQAEISELESVLQNLDASFKRVDKIEDPVKKEYKLLQEAKRMEMPAESYRRMFENYYLERLPKKPENQWLNPLKFLDQRLGDFVKWCENISLYSLATVIGQFTLLAAMGAYFMEAPQRQQELLDSARQEIRNQKGVEYSESRIEALETLNKYCESLLGEQAPNANLEDIKLNKCYKFQLGLATFAKWPPQFYRYEGINLSQMNLAGANLKGANLSGANLEGTNLEGANLERANLKGANLKGANLKGAVLRAASLEGANLEEANLDSTRMSRVYLRGANLKKASITGARLLWADLQGATLTLANLTESNLNRANLQGADLYKANFKGASLRYADLRNGTIIIGADFERANLKRAKFWSADQVKRSYNWEKAFKDDDWSEKIAKPGADKYKVGLLIANNTAIFKLYQQGMESAAKENPQIEIISLKTGETIEEEAQGIKQLLAEDVDVILVRPLDPEESISAIQKAYISGVVPLNIGDCLSKEGQKVAFACYESDSFKMGYDLGKYLGNWAKKNRRGQQLNVGLVDGADSSRLYPYFQGFQAGMKDSGVSWNQTASTNAQTEEDLPKVKEMLKANPNINILWAGAPVNTSMSVKAVEDLKLENKVSVFGIIPLTRTWANALLNPNHPLQSIVDESPAYVGYKAALHGIDVIQGKTSREYQYTAYQHRLLTQNDSKTVNQLLSQTLDVEKNELKPPLELKKDAGIPSEILSSLNTSIASPLPAITDKATIEKLQEELQKLIVQNSQTSTTTEDNQTPATFSDTLVYRVLVTKEVEIVSYEPIGKLSVDFVEKTPLPKLSVKDKETNQPPKEIKGPVAEYKVLIAPNGTVEVKWGESFIQGE</sequence>
<evidence type="ECO:0000256" key="2">
    <source>
        <dbReference type="SAM" id="Phobius"/>
    </source>
</evidence>
<name>A0AAV3XBF9_9CYAN</name>
<organism evidence="4 5">
    <name type="scientific">Microseira wollei NIES-4236</name>
    <dbReference type="NCBI Taxonomy" id="2530354"/>
    <lineage>
        <taxon>Bacteria</taxon>
        <taxon>Bacillati</taxon>
        <taxon>Cyanobacteriota</taxon>
        <taxon>Cyanophyceae</taxon>
        <taxon>Oscillatoriophycideae</taxon>
        <taxon>Aerosakkonematales</taxon>
        <taxon>Aerosakkonemataceae</taxon>
        <taxon>Microseira</taxon>
    </lineage>
</organism>
<evidence type="ECO:0000259" key="3">
    <source>
        <dbReference type="Pfam" id="PF13407"/>
    </source>
</evidence>
<dbReference type="Gene3D" id="2.160.20.80">
    <property type="entry name" value="E3 ubiquitin-protein ligase SopA"/>
    <property type="match status" value="1"/>
</dbReference>
<feature type="transmembrane region" description="Helical" evidence="2">
    <location>
        <begin position="113"/>
        <end position="134"/>
    </location>
</feature>
<dbReference type="InterPro" id="IPR025997">
    <property type="entry name" value="SBP_2_dom"/>
</dbReference>
<gene>
    <name evidence="4" type="ORF">MiSe_39190</name>
</gene>
<protein>
    <submittedName>
        <fullName evidence="4">Periplasmic binding protein/LacI transcriptional regulator, putative</fullName>
    </submittedName>
</protein>